<evidence type="ECO:0000256" key="10">
    <source>
        <dbReference type="ARBA" id="ARBA00023052"/>
    </source>
</evidence>
<evidence type="ECO:0000256" key="11">
    <source>
        <dbReference type="ARBA" id="ARBA00049473"/>
    </source>
</evidence>
<dbReference type="Gene3D" id="3.40.50.970">
    <property type="match status" value="2"/>
</dbReference>
<dbReference type="SUPFAM" id="SSF52518">
    <property type="entry name" value="Thiamin diphosphate-binding fold (THDP-binding)"/>
    <property type="match status" value="2"/>
</dbReference>
<feature type="binding site" evidence="14">
    <location>
        <position position="263"/>
    </location>
    <ligand>
        <name>substrate</name>
    </ligand>
</feature>
<dbReference type="Proteomes" id="UP000625930">
    <property type="component" value="Unassembled WGS sequence"/>
</dbReference>
<dbReference type="CDD" id="cd07033">
    <property type="entry name" value="TPP_PYR_DXS_TK_like"/>
    <property type="match status" value="1"/>
</dbReference>
<feature type="binding site" evidence="15">
    <location>
        <position position="263"/>
    </location>
    <ligand>
        <name>thiamine diphosphate</name>
        <dbReference type="ChEBI" id="CHEBI:58937"/>
    </ligand>
</feature>
<comment type="caution">
    <text evidence="20">The sequence shown here is derived from an EMBL/GenBank/DDBJ whole genome shotgun (WGS) entry which is preliminary data.</text>
</comment>
<feature type="binding site" evidence="14">
    <location>
        <position position="523"/>
    </location>
    <ligand>
        <name>substrate</name>
    </ligand>
</feature>
<dbReference type="FunFam" id="3.40.50.970:FF:000003">
    <property type="entry name" value="Transketolase"/>
    <property type="match status" value="1"/>
</dbReference>
<evidence type="ECO:0000313" key="20">
    <source>
        <dbReference type="EMBL" id="MBH1653660.1"/>
    </source>
</evidence>
<dbReference type="PANTHER" id="PTHR43522:SF2">
    <property type="entry name" value="TRANSKETOLASE 1-RELATED"/>
    <property type="match status" value="1"/>
</dbReference>
<proteinExistence type="inferred from homology"/>
<dbReference type="InterPro" id="IPR055152">
    <property type="entry name" value="Transketolase-like_C_2"/>
</dbReference>
<evidence type="ECO:0000256" key="6">
    <source>
        <dbReference type="ARBA" id="ARBA00022679"/>
    </source>
</evidence>
<dbReference type="Pfam" id="PF02779">
    <property type="entry name" value="Transket_pyr"/>
    <property type="match status" value="1"/>
</dbReference>
<comment type="cofactor">
    <cofactor evidence="1">
        <name>Ca(2+)</name>
        <dbReference type="ChEBI" id="CHEBI:29108"/>
    </cofactor>
</comment>
<evidence type="ECO:0000256" key="14">
    <source>
        <dbReference type="PIRSR" id="PIRSR605478-2"/>
    </source>
</evidence>
<dbReference type="InterPro" id="IPR005478">
    <property type="entry name" value="Transketolase_bac-like"/>
</dbReference>
<evidence type="ECO:0000256" key="9">
    <source>
        <dbReference type="ARBA" id="ARBA00022842"/>
    </source>
</evidence>
<evidence type="ECO:0000256" key="12">
    <source>
        <dbReference type="NCBIfam" id="TIGR00232"/>
    </source>
</evidence>
<dbReference type="InterPro" id="IPR020826">
    <property type="entry name" value="Transketolase_BS"/>
</dbReference>
<dbReference type="InterPro" id="IPR005475">
    <property type="entry name" value="Transketolase-like_Pyr-bd"/>
</dbReference>
<evidence type="ECO:0000256" key="7">
    <source>
        <dbReference type="ARBA" id="ARBA00022723"/>
    </source>
</evidence>
<feature type="domain" description="Transketolase-like pyrimidine-binding" evidence="19">
    <location>
        <begin position="357"/>
        <end position="528"/>
    </location>
</feature>
<feature type="binding site" evidence="14">
    <location>
        <position position="360"/>
    </location>
    <ligand>
        <name>substrate</name>
    </ligand>
</feature>
<evidence type="ECO:0000256" key="2">
    <source>
        <dbReference type="ARBA" id="ARBA00001941"/>
    </source>
</evidence>
<keyword evidence="7 16" id="KW-0479">Metal-binding</keyword>
<protein>
    <recommendedName>
        <fullName evidence="5 12">Transketolase</fullName>
        <ecNumber evidence="5 12">2.2.1.1</ecNumber>
    </recommendedName>
</protein>
<feature type="active site" description="Proton donor" evidence="13">
    <location>
        <position position="414"/>
    </location>
</feature>
<dbReference type="CDD" id="cd02012">
    <property type="entry name" value="TPP_TK"/>
    <property type="match status" value="1"/>
</dbReference>
<dbReference type="GO" id="GO:0009052">
    <property type="term" value="P:pentose-phosphate shunt, non-oxidative branch"/>
    <property type="evidence" value="ECO:0007669"/>
    <property type="project" value="UniProtKB-ARBA"/>
</dbReference>
<feature type="binding site" evidence="16">
    <location>
        <position position="189"/>
    </location>
    <ligand>
        <name>Mg(2+)</name>
        <dbReference type="ChEBI" id="CHEBI:18420"/>
    </ligand>
</feature>
<dbReference type="Gene3D" id="3.40.50.920">
    <property type="match status" value="1"/>
</dbReference>
<dbReference type="PANTHER" id="PTHR43522">
    <property type="entry name" value="TRANSKETOLASE"/>
    <property type="match status" value="1"/>
</dbReference>
<dbReference type="AlphaFoldDB" id="A0AA89WA06"/>
<comment type="cofactor">
    <cofactor evidence="2">
        <name>Co(2+)</name>
        <dbReference type="ChEBI" id="CHEBI:48828"/>
    </cofactor>
</comment>
<feature type="site" description="Important for catalytic activity" evidence="17">
    <location>
        <position position="28"/>
    </location>
</feature>
<feature type="binding site" evidence="15">
    <location>
        <position position="187"/>
    </location>
    <ligand>
        <name>thiamine diphosphate</name>
        <dbReference type="ChEBI" id="CHEBI:58937"/>
    </ligand>
</feature>
<feature type="binding site" evidence="14">
    <location>
        <position position="476"/>
    </location>
    <ligand>
        <name>substrate</name>
    </ligand>
</feature>
<dbReference type="Pfam" id="PF00456">
    <property type="entry name" value="Transketolase_N"/>
    <property type="match status" value="1"/>
</dbReference>
<feature type="binding site" evidence="14">
    <location>
        <position position="464"/>
    </location>
    <ligand>
        <name>substrate</name>
    </ligand>
</feature>
<dbReference type="GO" id="GO:0004802">
    <property type="term" value="F:transketolase activity"/>
    <property type="evidence" value="ECO:0007669"/>
    <property type="project" value="UniProtKB-UniRule"/>
</dbReference>
<dbReference type="InterPro" id="IPR009014">
    <property type="entry name" value="Transketo_C/PFOR_II"/>
</dbReference>
<evidence type="ECO:0000256" key="18">
    <source>
        <dbReference type="RuleBase" id="RU004996"/>
    </source>
</evidence>
<feature type="binding site" evidence="16">
    <location>
        <position position="157"/>
    </location>
    <ligand>
        <name>Mg(2+)</name>
        <dbReference type="ChEBI" id="CHEBI:18420"/>
    </ligand>
</feature>
<dbReference type="PROSITE" id="PS00801">
    <property type="entry name" value="TRANSKETOLASE_1"/>
    <property type="match status" value="1"/>
</dbReference>
<accession>A0AA89WA06</accession>
<evidence type="ECO:0000256" key="8">
    <source>
        <dbReference type="ARBA" id="ARBA00022837"/>
    </source>
</evidence>
<evidence type="ECO:0000256" key="1">
    <source>
        <dbReference type="ARBA" id="ARBA00001913"/>
    </source>
</evidence>
<name>A0AA89WA06_STEMA</name>
<keyword evidence="8 18" id="KW-0106">Calcium</keyword>
<dbReference type="InterPro" id="IPR029061">
    <property type="entry name" value="THDP-binding"/>
</dbReference>
<keyword evidence="6 18" id="KW-0808">Transferase</keyword>
<dbReference type="PROSITE" id="PS00802">
    <property type="entry name" value="TRANSKETOLASE_2"/>
    <property type="match status" value="1"/>
</dbReference>
<evidence type="ECO:0000256" key="13">
    <source>
        <dbReference type="PIRSR" id="PIRSR605478-1"/>
    </source>
</evidence>
<dbReference type="GO" id="GO:0005829">
    <property type="term" value="C:cytosol"/>
    <property type="evidence" value="ECO:0007669"/>
    <property type="project" value="TreeGrafter"/>
</dbReference>
<dbReference type="NCBIfam" id="TIGR00232">
    <property type="entry name" value="tktlase_bact"/>
    <property type="match status" value="1"/>
</dbReference>
<comment type="catalytic activity">
    <reaction evidence="11 18">
        <text>D-sedoheptulose 7-phosphate + D-glyceraldehyde 3-phosphate = aldehydo-D-ribose 5-phosphate + D-xylulose 5-phosphate</text>
        <dbReference type="Rhea" id="RHEA:10508"/>
        <dbReference type="ChEBI" id="CHEBI:57483"/>
        <dbReference type="ChEBI" id="CHEBI:57737"/>
        <dbReference type="ChEBI" id="CHEBI:58273"/>
        <dbReference type="ChEBI" id="CHEBI:59776"/>
        <dbReference type="EC" id="2.2.1.1"/>
    </reaction>
</comment>
<comment type="function">
    <text evidence="18">Catalyzes the transfer of a two-carbon ketol group from a ketose donor to an aldose acceptor, via a covalent intermediate with the cofactor thiamine pyrophosphate.</text>
</comment>
<keyword evidence="9 16" id="KW-0460">Magnesium</keyword>
<feature type="binding site" evidence="16">
    <location>
        <position position="187"/>
    </location>
    <ligand>
        <name>Mg(2+)</name>
        <dbReference type="ChEBI" id="CHEBI:18420"/>
    </ligand>
</feature>
<dbReference type="InterPro" id="IPR005474">
    <property type="entry name" value="Transketolase_N"/>
</dbReference>
<comment type="similarity">
    <text evidence="3 18">Belongs to the transketolase family.</text>
</comment>
<evidence type="ECO:0000259" key="19">
    <source>
        <dbReference type="SMART" id="SM00861"/>
    </source>
</evidence>
<feature type="binding site" evidence="15">
    <location>
        <position position="158"/>
    </location>
    <ligand>
        <name>thiamine diphosphate</name>
        <dbReference type="ChEBI" id="CHEBI:58937"/>
    </ligand>
</feature>
<dbReference type="SMART" id="SM00861">
    <property type="entry name" value="Transket_pyr"/>
    <property type="match status" value="1"/>
</dbReference>
<keyword evidence="10 15" id="KW-0786">Thiamine pyrophosphate</keyword>
<dbReference type="InterPro" id="IPR033247">
    <property type="entry name" value="Transketolase_fam"/>
</dbReference>
<evidence type="ECO:0000256" key="4">
    <source>
        <dbReference type="ARBA" id="ARBA00011738"/>
    </source>
</evidence>
<dbReference type="EMBL" id="JADUNP010000039">
    <property type="protein sequence ID" value="MBH1653660.1"/>
    <property type="molecule type" value="Genomic_DNA"/>
</dbReference>
<evidence type="ECO:0000256" key="3">
    <source>
        <dbReference type="ARBA" id="ARBA00007131"/>
    </source>
</evidence>
<sequence>MTQPTRRQLANAIRFLAADAVETAKSGHPGMPMGMADIAEVLWNDYLRHNPSNPHWFNRDRFVLSNGHGSMLQYALLHLSGYDLPIEQLKLFRQLGRHTAGHPERHETPGVETTTGPLGQGFANAVGFALAEKLLAPRFNRPELEVVDHRPWVFMGEGCLMEGVSHEAASLAGTWGLHKLVCFWDNNHISIDGNVEGWFTDNTPERFAAYGWNVVRDVDGHDPESIKAGIEAALSQSDKPTLICCRTTIGFGSPNKAGKESSHGAPLGKDELEATRKQRGWEYGPFEIPQAIYDGWRANGAGTLRQAEWEQLFDKYASQYPGEAAELTRRSHGELPADFVAKADAYIAQVAAEGPTIASRKASQLAIEAYAPLLPEIVGGSADLAHSNLTLWKGSKSVASDDANANYVYYGVREFGMTAIANGLALHGGFIPFDATFLVFSDYARNGVRMSALIPAHAIHVYTHDSIGLGEDGPTHQPVEHLASLRYIPNNDVWRPCDAVESAVSWKAAITRQDGPSCLVFSRQNLPHQPRNAEQIAQIERGGYVLADAAGTPDVILIATGSEVSLATEAKAQLDAAGLKTRVVSMPSTDVFLRQDAAYRESVLPNAVRKRVAVEAGVTGFWRQFVGLDGAVIGIDTFGASAPADQLYKHFGITTAHVVEAAKAL</sequence>
<dbReference type="FunFam" id="3.40.50.920:FF:000003">
    <property type="entry name" value="Transketolase"/>
    <property type="match status" value="1"/>
</dbReference>
<evidence type="ECO:0000256" key="16">
    <source>
        <dbReference type="PIRSR" id="PIRSR605478-4"/>
    </source>
</evidence>
<evidence type="ECO:0000256" key="17">
    <source>
        <dbReference type="PIRSR" id="PIRSR605478-5"/>
    </source>
</evidence>
<feature type="binding site" evidence="14">
    <location>
        <position position="472"/>
    </location>
    <ligand>
        <name>substrate</name>
    </ligand>
</feature>
<feature type="binding site" evidence="15">
    <location>
        <position position="68"/>
    </location>
    <ligand>
        <name>thiamine diphosphate</name>
        <dbReference type="ChEBI" id="CHEBI:58937"/>
    </ligand>
</feature>
<comment type="subunit">
    <text evidence="4 18">Homodimer.</text>
</comment>
<dbReference type="SUPFAM" id="SSF52922">
    <property type="entry name" value="TK C-terminal domain-like"/>
    <property type="match status" value="1"/>
</dbReference>
<reference evidence="20" key="1">
    <citation type="submission" date="2020-11" db="EMBL/GenBank/DDBJ databases">
        <title>Enhanced detection system for hospital associated transmission using whole genome sequencing surveillance.</title>
        <authorList>
            <person name="Harrison L.H."/>
            <person name="Van Tyne D."/>
            <person name="Marsh J.W."/>
            <person name="Griffith M.P."/>
            <person name="Snyder D.J."/>
            <person name="Cooper V.S."/>
            <person name="Mustapha M."/>
        </authorList>
    </citation>
    <scope>NUCLEOTIDE SEQUENCE</scope>
    <source>
        <strain evidence="20">STEN00091</strain>
    </source>
</reference>
<organism evidence="20 21">
    <name type="scientific">Stenotrophomonas maltophilia</name>
    <name type="common">Pseudomonas maltophilia</name>
    <name type="synonym">Xanthomonas maltophilia</name>
    <dbReference type="NCBI Taxonomy" id="40324"/>
    <lineage>
        <taxon>Bacteria</taxon>
        <taxon>Pseudomonadati</taxon>
        <taxon>Pseudomonadota</taxon>
        <taxon>Gammaproteobacteria</taxon>
        <taxon>Lysobacterales</taxon>
        <taxon>Lysobacteraceae</taxon>
        <taxon>Stenotrophomonas</taxon>
        <taxon>Stenotrophomonas maltophilia group</taxon>
    </lineage>
</organism>
<comment type="cofactor">
    <cofactor evidence="16">
        <name>Mg(2+)</name>
        <dbReference type="ChEBI" id="CHEBI:18420"/>
    </cofactor>
    <text evidence="16">Binds 1 Mg(2+) ion per subunit. Can also utilize other divalent metal cations, such as Ca(2+), Mn(2+) and Co(2+).</text>
</comment>
<feature type="binding site" evidence="15">
    <location>
        <position position="440"/>
    </location>
    <ligand>
        <name>thiamine diphosphate</name>
        <dbReference type="ChEBI" id="CHEBI:58937"/>
    </ligand>
</feature>
<evidence type="ECO:0000256" key="15">
    <source>
        <dbReference type="PIRSR" id="PIRSR605478-3"/>
    </source>
</evidence>
<feature type="binding site" evidence="14">
    <location>
        <position position="387"/>
    </location>
    <ligand>
        <name>substrate</name>
    </ligand>
</feature>
<dbReference type="GO" id="GO:0046872">
    <property type="term" value="F:metal ion binding"/>
    <property type="evidence" value="ECO:0007669"/>
    <property type="project" value="UniProtKB-KW"/>
</dbReference>
<dbReference type="Pfam" id="PF22613">
    <property type="entry name" value="Transketolase_C_1"/>
    <property type="match status" value="1"/>
</dbReference>
<gene>
    <name evidence="20" type="primary">tkt</name>
    <name evidence="20" type="ORF">I5U67_15965</name>
</gene>
<dbReference type="FunFam" id="3.40.50.970:FF:000004">
    <property type="entry name" value="Transketolase"/>
    <property type="match status" value="1"/>
</dbReference>
<comment type="cofactor">
    <cofactor evidence="18">
        <name>Mg(2+)</name>
        <dbReference type="ChEBI" id="CHEBI:18420"/>
    </cofactor>
    <cofactor evidence="18">
        <name>Ca(2+)</name>
        <dbReference type="ChEBI" id="CHEBI:29108"/>
    </cofactor>
    <cofactor evidence="18">
        <name>Mn(2+)</name>
        <dbReference type="ChEBI" id="CHEBI:29035"/>
    </cofactor>
    <cofactor evidence="18">
        <name>Co(2+)</name>
        <dbReference type="ChEBI" id="CHEBI:48828"/>
    </cofactor>
    <text evidence="18">Binds 1 Mg(2+) ion per subunit. Can also utilize other divalent metal cations, such as Ca(2+), Mn(2+) and Co(2+).</text>
</comment>
<dbReference type="EC" id="2.2.1.1" evidence="5 12"/>
<feature type="binding site" evidence="15">
    <location>
        <begin position="116"/>
        <end position="118"/>
    </location>
    <ligand>
        <name>thiamine diphosphate</name>
        <dbReference type="ChEBI" id="CHEBI:58937"/>
    </ligand>
</feature>
<dbReference type="InterPro" id="IPR049557">
    <property type="entry name" value="Transketolase_CS"/>
</dbReference>
<feature type="site" description="Important for catalytic activity" evidence="17">
    <location>
        <position position="263"/>
    </location>
</feature>
<evidence type="ECO:0000256" key="5">
    <source>
        <dbReference type="ARBA" id="ARBA00013152"/>
    </source>
</evidence>
<feature type="binding site" evidence="14">
    <location>
        <position position="28"/>
    </location>
    <ligand>
        <name>substrate</name>
    </ligand>
</feature>
<evidence type="ECO:0000313" key="21">
    <source>
        <dbReference type="Proteomes" id="UP000625930"/>
    </source>
</evidence>
<comment type="cofactor">
    <cofactor evidence="15">
        <name>thiamine diphosphate</name>
        <dbReference type="ChEBI" id="CHEBI:58937"/>
    </cofactor>
    <text evidence="15">Binds 1 thiamine pyrophosphate per subunit. During the reaction, the substrate forms a covalent intermediate with the cofactor.</text>
</comment>